<feature type="region of interest" description="Disordered" evidence="1">
    <location>
        <begin position="1"/>
        <end position="20"/>
    </location>
</feature>
<reference evidence="3 4" key="1">
    <citation type="journal article" date="2010" name="J. Bacteriol.">
        <title>Genome sequences of Pelagibaca bermudensis HTCC2601T and Maritimibacter alkaliphilus HTCC2654T, the type strains of two marine Roseobacter genera.</title>
        <authorList>
            <person name="Thrash J.C."/>
            <person name="Cho J.C."/>
            <person name="Ferriera S."/>
            <person name="Johnson J."/>
            <person name="Vergin K.L."/>
            <person name="Giovannoni S.J."/>
        </authorList>
    </citation>
    <scope>NUCLEOTIDE SEQUENCE [LARGE SCALE GENOMIC DNA]</scope>
    <source>
        <strain evidence="3 4">HTCC2654</strain>
    </source>
</reference>
<evidence type="ECO:0000256" key="2">
    <source>
        <dbReference type="SAM" id="Phobius"/>
    </source>
</evidence>
<name>A3VD83_9RHOB</name>
<dbReference type="STRING" id="314271.RB2654_02134"/>
<feature type="region of interest" description="Disordered" evidence="1">
    <location>
        <begin position="64"/>
        <end position="89"/>
    </location>
</feature>
<dbReference type="EMBL" id="AAMT01000004">
    <property type="protein sequence ID" value="EAQ13474.1"/>
    <property type="molecule type" value="Genomic_DNA"/>
</dbReference>
<dbReference type="RefSeq" id="WP_008328285.1">
    <property type="nucleotide sequence ID" value="NZ_CH902578.1"/>
</dbReference>
<accession>A3VD83</accession>
<evidence type="ECO:0000313" key="3">
    <source>
        <dbReference type="EMBL" id="EAQ13474.1"/>
    </source>
</evidence>
<feature type="transmembrane region" description="Helical" evidence="2">
    <location>
        <begin position="22"/>
        <end position="42"/>
    </location>
</feature>
<evidence type="ECO:0000256" key="1">
    <source>
        <dbReference type="SAM" id="MobiDB-lite"/>
    </source>
</evidence>
<keyword evidence="4" id="KW-1185">Reference proteome</keyword>
<proteinExistence type="predicted"/>
<comment type="caution">
    <text evidence="3">The sequence shown here is derived from an EMBL/GenBank/DDBJ whole genome shotgun (WGS) entry which is preliminary data.</text>
</comment>
<keyword evidence="2" id="KW-0812">Transmembrane</keyword>
<evidence type="ECO:0000313" key="4">
    <source>
        <dbReference type="Proteomes" id="UP000002931"/>
    </source>
</evidence>
<dbReference type="Proteomes" id="UP000002931">
    <property type="component" value="Unassembled WGS sequence"/>
</dbReference>
<dbReference type="AlphaFoldDB" id="A3VD83"/>
<protein>
    <submittedName>
        <fullName evidence="3">Uncharacterized protein</fullName>
    </submittedName>
</protein>
<keyword evidence="2" id="KW-1133">Transmembrane helix</keyword>
<organism evidence="3 4">
    <name type="scientific">Maritimibacter alkaliphilus HTCC2654</name>
    <dbReference type="NCBI Taxonomy" id="314271"/>
    <lineage>
        <taxon>Bacteria</taxon>
        <taxon>Pseudomonadati</taxon>
        <taxon>Pseudomonadota</taxon>
        <taxon>Alphaproteobacteria</taxon>
        <taxon>Rhodobacterales</taxon>
        <taxon>Roseobacteraceae</taxon>
        <taxon>Maritimibacter</taxon>
    </lineage>
</organism>
<keyword evidence="2" id="KW-0472">Membrane</keyword>
<sequence>MADRSDTPPDHTVVQSGGGNTGLAFVVGILVVVVAVIAWFVFAGDPSGAGDQVNVTIEGAGDNGAIEGAENRIGSATSDFGESAEPAAE</sequence>
<dbReference type="HOGENOM" id="CLU_2451078_0_0_5"/>
<gene>
    <name evidence="3" type="ORF">RB2654_02134</name>
</gene>